<dbReference type="SUPFAM" id="SSF46785">
    <property type="entry name" value="Winged helix' DNA-binding domain"/>
    <property type="match status" value="1"/>
</dbReference>
<gene>
    <name evidence="6" type="ORF">GM612_08415</name>
</gene>
<dbReference type="InterPro" id="IPR005119">
    <property type="entry name" value="LysR_subst-bd"/>
</dbReference>
<organism evidence="6 7">
    <name type="scientific">Secundilactobacillus folii</name>
    <dbReference type="NCBI Taxonomy" id="2678357"/>
    <lineage>
        <taxon>Bacteria</taxon>
        <taxon>Bacillati</taxon>
        <taxon>Bacillota</taxon>
        <taxon>Bacilli</taxon>
        <taxon>Lactobacillales</taxon>
        <taxon>Lactobacillaceae</taxon>
        <taxon>Secundilactobacillus</taxon>
    </lineage>
</organism>
<dbReference type="AlphaFoldDB" id="A0A7X2XW20"/>
<evidence type="ECO:0000313" key="6">
    <source>
        <dbReference type="EMBL" id="MTV82668.1"/>
    </source>
</evidence>
<dbReference type="GO" id="GO:0003700">
    <property type="term" value="F:DNA-binding transcription factor activity"/>
    <property type="evidence" value="ECO:0007669"/>
    <property type="project" value="InterPro"/>
</dbReference>
<keyword evidence="4" id="KW-0804">Transcription</keyword>
<proteinExistence type="inferred from homology"/>
<dbReference type="PANTHER" id="PTHR30126:SF96">
    <property type="entry name" value="TRANSCRIPTIONAL REGULATORY PROTEIN, LYSR FAMILY"/>
    <property type="match status" value="1"/>
</dbReference>
<protein>
    <submittedName>
        <fullName evidence="6">LysR family transcriptional regulator</fullName>
    </submittedName>
</protein>
<dbReference type="Gene3D" id="3.40.190.290">
    <property type="match status" value="1"/>
</dbReference>
<keyword evidence="2" id="KW-0805">Transcription regulation</keyword>
<keyword evidence="3" id="KW-0238">DNA-binding</keyword>
<evidence type="ECO:0000313" key="7">
    <source>
        <dbReference type="Proteomes" id="UP000466388"/>
    </source>
</evidence>
<evidence type="ECO:0000256" key="3">
    <source>
        <dbReference type="ARBA" id="ARBA00023125"/>
    </source>
</evidence>
<dbReference type="Proteomes" id="UP000466388">
    <property type="component" value="Unassembled WGS sequence"/>
</dbReference>
<dbReference type="SUPFAM" id="SSF53850">
    <property type="entry name" value="Periplasmic binding protein-like II"/>
    <property type="match status" value="1"/>
</dbReference>
<dbReference type="InterPro" id="IPR036388">
    <property type="entry name" value="WH-like_DNA-bd_sf"/>
</dbReference>
<evidence type="ECO:0000256" key="4">
    <source>
        <dbReference type="ARBA" id="ARBA00023163"/>
    </source>
</evidence>
<comment type="similarity">
    <text evidence="1">Belongs to the LysR transcriptional regulatory family.</text>
</comment>
<dbReference type="InterPro" id="IPR036390">
    <property type="entry name" value="WH_DNA-bd_sf"/>
</dbReference>
<dbReference type="Gene3D" id="1.10.10.10">
    <property type="entry name" value="Winged helix-like DNA-binding domain superfamily/Winged helix DNA-binding domain"/>
    <property type="match status" value="1"/>
</dbReference>
<dbReference type="CDD" id="cd05466">
    <property type="entry name" value="PBP2_LTTR_substrate"/>
    <property type="match status" value="1"/>
</dbReference>
<evidence type="ECO:0000256" key="2">
    <source>
        <dbReference type="ARBA" id="ARBA00023015"/>
    </source>
</evidence>
<name>A0A7X2XW20_9LACO</name>
<reference evidence="6 7" key="1">
    <citation type="submission" date="2019-11" db="EMBL/GenBank/DDBJ databases">
        <title>Lactobacillus sp. nov. CRM56-3, isolated from fermented tea leaves.</title>
        <authorList>
            <person name="Phuengjayaem S."/>
            <person name="Tanasupawat S."/>
        </authorList>
    </citation>
    <scope>NUCLEOTIDE SEQUENCE [LARGE SCALE GENOMIC DNA]</scope>
    <source>
        <strain evidence="6 7">CRM56-3</strain>
    </source>
</reference>
<comment type="caution">
    <text evidence="6">The sequence shown here is derived from an EMBL/GenBank/DDBJ whole genome shotgun (WGS) entry which is preliminary data.</text>
</comment>
<dbReference type="GO" id="GO:0003677">
    <property type="term" value="F:DNA binding"/>
    <property type="evidence" value="ECO:0007669"/>
    <property type="project" value="UniProtKB-KW"/>
</dbReference>
<dbReference type="RefSeq" id="WP_155431939.1">
    <property type="nucleotide sequence ID" value="NZ_WNJO01000009.1"/>
</dbReference>
<dbReference type="Pfam" id="PF03466">
    <property type="entry name" value="LysR_substrate"/>
    <property type="match status" value="1"/>
</dbReference>
<evidence type="ECO:0000259" key="5">
    <source>
        <dbReference type="PROSITE" id="PS50931"/>
    </source>
</evidence>
<dbReference type="PROSITE" id="PS50931">
    <property type="entry name" value="HTH_LYSR"/>
    <property type="match status" value="1"/>
</dbReference>
<evidence type="ECO:0000256" key="1">
    <source>
        <dbReference type="ARBA" id="ARBA00009437"/>
    </source>
</evidence>
<dbReference type="EMBL" id="WNJO01000009">
    <property type="protein sequence ID" value="MTV82668.1"/>
    <property type="molecule type" value="Genomic_DNA"/>
</dbReference>
<dbReference type="InterPro" id="IPR000847">
    <property type="entry name" value="LysR_HTH_N"/>
</dbReference>
<dbReference type="PANTHER" id="PTHR30126">
    <property type="entry name" value="HTH-TYPE TRANSCRIPTIONAL REGULATOR"/>
    <property type="match status" value="1"/>
</dbReference>
<feature type="domain" description="HTH lysR-type" evidence="5">
    <location>
        <begin position="10"/>
        <end position="62"/>
    </location>
</feature>
<sequence>MATTDSKTMLIYLDKLIEYSNFTKAANALYISQPYLTQLIQKVEGRLGVTIINRHSGSFQLTEAGQIYYDYLEKLEENELELSQNLSRFTTSAEAQTIKIGVLSTLGTSLLPQFLPSFFAKHPETSVLIDETEPHKNEKNVIEGKTDFYVGQNPENVSPNLITETGSTWQYCAIIPKTSSLFVPNTKLLKSGSISMKRLLQEKLVLTANGSAIRRQVNYLFKKFLITPNIVVESTNIFTTAHLSMRGAGVAIVPQKILNASTDYNIYPISKDLIDIQFFIAFSENKILTRADKDLLSTFKRTMKTF</sequence>
<dbReference type="Pfam" id="PF00126">
    <property type="entry name" value="HTH_1"/>
    <property type="match status" value="1"/>
</dbReference>
<accession>A0A7X2XW20</accession>
<keyword evidence="7" id="KW-1185">Reference proteome</keyword>
<dbReference type="PRINTS" id="PR00039">
    <property type="entry name" value="HTHLYSR"/>
</dbReference>